<accession>A0A1M7SCU7</accession>
<dbReference type="SUPFAM" id="SSF51206">
    <property type="entry name" value="cAMP-binding domain-like"/>
    <property type="match status" value="1"/>
</dbReference>
<dbReference type="InterPro" id="IPR012318">
    <property type="entry name" value="HTH_CRP"/>
</dbReference>
<dbReference type="InterPro" id="IPR018335">
    <property type="entry name" value="Tscrpt_reg_HTH_Crp-type_CS"/>
</dbReference>
<dbReference type="STRING" id="198312.SAMN02745193_01469"/>
<evidence type="ECO:0000313" key="6">
    <source>
        <dbReference type="Proteomes" id="UP000184391"/>
    </source>
</evidence>
<dbReference type="AlphaFoldDB" id="A0A1M7SCU7"/>
<gene>
    <name evidence="5" type="ORF">SAMN02745193_01469</name>
</gene>
<dbReference type="InterPro" id="IPR036390">
    <property type="entry name" value="WH_DNA-bd_sf"/>
</dbReference>
<evidence type="ECO:0000256" key="2">
    <source>
        <dbReference type="ARBA" id="ARBA00023125"/>
    </source>
</evidence>
<evidence type="ECO:0000256" key="3">
    <source>
        <dbReference type="ARBA" id="ARBA00023163"/>
    </source>
</evidence>
<dbReference type="SUPFAM" id="SSF46785">
    <property type="entry name" value="Winged helix' DNA-binding domain"/>
    <property type="match status" value="1"/>
</dbReference>
<proteinExistence type="predicted"/>
<keyword evidence="3" id="KW-0804">Transcription</keyword>
<keyword evidence="6" id="KW-1185">Reference proteome</keyword>
<dbReference type="EMBL" id="FRDF01000007">
    <property type="protein sequence ID" value="SHN56336.1"/>
    <property type="molecule type" value="Genomic_DNA"/>
</dbReference>
<dbReference type="PROSITE" id="PS00042">
    <property type="entry name" value="HTH_CRP_1"/>
    <property type="match status" value="1"/>
</dbReference>
<dbReference type="SMART" id="SM00419">
    <property type="entry name" value="HTH_CRP"/>
    <property type="match status" value="1"/>
</dbReference>
<dbReference type="InterPro" id="IPR014710">
    <property type="entry name" value="RmlC-like_jellyroll"/>
</dbReference>
<evidence type="ECO:0000313" key="5">
    <source>
        <dbReference type="EMBL" id="SHN56336.1"/>
    </source>
</evidence>
<dbReference type="GO" id="GO:0003677">
    <property type="term" value="F:DNA binding"/>
    <property type="evidence" value="ECO:0007669"/>
    <property type="project" value="UniProtKB-KW"/>
</dbReference>
<dbReference type="Gene3D" id="2.60.120.10">
    <property type="entry name" value="Jelly Rolls"/>
    <property type="match status" value="1"/>
</dbReference>
<dbReference type="Gene3D" id="1.10.10.10">
    <property type="entry name" value="Winged helix-like DNA-binding domain superfamily/Winged helix DNA-binding domain"/>
    <property type="match status" value="1"/>
</dbReference>
<reference evidence="6" key="1">
    <citation type="submission" date="2016-12" db="EMBL/GenBank/DDBJ databases">
        <authorList>
            <person name="Varghese N."/>
            <person name="Submissions S."/>
        </authorList>
    </citation>
    <scope>NUCLEOTIDE SEQUENCE [LARGE SCALE GENOMIC DNA]</scope>
    <source>
        <strain evidence="6">DSM 11032</strain>
    </source>
</reference>
<keyword evidence="1" id="KW-0805">Transcription regulation</keyword>
<name>A0A1M7SCU7_9SPHN</name>
<dbReference type="Pfam" id="PF13545">
    <property type="entry name" value="HTH_Crp_2"/>
    <property type="match status" value="1"/>
</dbReference>
<feature type="domain" description="HTH crp-type" evidence="4">
    <location>
        <begin position="174"/>
        <end position="248"/>
    </location>
</feature>
<dbReference type="InterPro" id="IPR036388">
    <property type="entry name" value="WH-like_DNA-bd_sf"/>
</dbReference>
<dbReference type="GO" id="GO:0003700">
    <property type="term" value="F:DNA-binding transcription factor activity"/>
    <property type="evidence" value="ECO:0007669"/>
    <property type="project" value="InterPro"/>
</dbReference>
<keyword evidence="2" id="KW-0238">DNA-binding</keyword>
<dbReference type="FunFam" id="1.10.10.10:FF:000028">
    <property type="entry name" value="Fumarate/nitrate reduction transcriptional regulator Fnr"/>
    <property type="match status" value="1"/>
</dbReference>
<sequence>MILIKDLHAPFVHCSPIMATISTSFGHDSIAAFRDALPAGTGAQPTADRLCAIGYGLHLAKGEELAPDPRDDRLVHIASGSAKLVARPVAASPVNQVLAFHFGGDMISVPRQSASETWGGFRLAALTDCDLLVFPAERFLDIAQGDPAVLRSVLARSLQALHRSRTRMMQMGHKSAGARIADFLVSMAERLTGCTKGACAFALPMSRRDIGDSLGLTIETVSRQFTELREAGLVETEGRSKVCLSDVAALARLAGRPTSQAGMTPKN</sequence>
<dbReference type="PRINTS" id="PR00034">
    <property type="entry name" value="HTHCRP"/>
</dbReference>
<protein>
    <submittedName>
        <fullName evidence="5">CRP/FNR family transcriptional regulator, anaerobic regulatory protein</fullName>
    </submittedName>
</protein>
<dbReference type="PROSITE" id="PS51063">
    <property type="entry name" value="HTH_CRP_2"/>
    <property type="match status" value="1"/>
</dbReference>
<dbReference type="Proteomes" id="UP000184391">
    <property type="component" value="Unassembled WGS sequence"/>
</dbReference>
<evidence type="ECO:0000259" key="4">
    <source>
        <dbReference type="PROSITE" id="PS51063"/>
    </source>
</evidence>
<dbReference type="InterPro" id="IPR018490">
    <property type="entry name" value="cNMP-bd_dom_sf"/>
</dbReference>
<organism evidence="5 6">
    <name type="scientific">Erythrobacter sanguineus</name>
    <dbReference type="NCBI Taxonomy" id="198312"/>
    <lineage>
        <taxon>Bacteria</taxon>
        <taxon>Pseudomonadati</taxon>
        <taxon>Pseudomonadota</taxon>
        <taxon>Alphaproteobacteria</taxon>
        <taxon>Sphingomonadales</taxon>
        <taxon>Erythrobacteraceae</taxon>
        <taxon>Erythrobacter/Porphyrobacter group</taxon>
        <taxon>Erythrobacter</taxon>
    </lineage>
</organism>
<evidence type="ECO:0000256" key="1">
    <source>
        <dbReference type="ARBA" id="ARBA00023015"/>
    </source>
</evidence>
<dbReference type="CDD" id="cd00092">
    <property type="entry name" value="HTH_CRP"/>
    <property type="match status" value="1"/>
</dbReference>